<feature type="transmembrane region" description="Helical" evidence="1">
    <location>
        <begin position="47"/>
        <end position="67"/>
    </location>
</feature>
<keyword evidence="1" id="KW-1133">Transmembrane helix</keyword>
<reference evidence="2 3" key="1">
    <citation type="submission" date="2019-02" db="EMBL/GenBank/DDBJ databases">
        <title>Dyella amyloliquefaciens sp. nov., isolated from forest soil.</title>
        <authorList>
            <person name="Gao Z.-H."/>
            <person name="Qiu L.-H."/>
        </authorList>
    </citation>
    <scope>NUCLEOTIDE SEQUENCE [LARGE SCALE GENOMIC DNA]</scope>
    <source>
        <strain evidence="2 3">KACC 12747</strain>
    </source>
</reference>
<proteinExistence type="predicted"/>
<dbReference type="EMBL" id="SJTG01000005">
    <property type="protein sequence ID" value="TCI07364.1"/>
    <property type="molecule type" value="Genomic_DNA"/>
</dbReference>
<dbReference type="AlphaFoldDB" id="A0A4R0YGJ9"/>
<comment type="caution">
    <text evidence="2">The sequence shown here is derived from an EMBL/GenBank/DDBJ whole genome shotgun (WGS) entry which is preliminary data.</text>
</comment>
<accession>A0A4R0YGJ9</accession>
<evidence type="ECO:0000313" key="3">
    <source>
        <dbReference type="Proteomes" id="UP000291822"/>
    </source>
</evidence>
<keyword evidence="1" id="KW-0812">Transmembrane</keyword>
<protein>
    <submittedName>
        <fullName evidence="2">Uncharacterized protein</fullName>
    </submittedName>
</protein>
<evidence type="ECO:0000256" key="1">
    <source>
        <dbReference type="SAM" id="Phobius"/>
    </source>
</evidence>
<sequence>MSITWGKTVSVWWSAAWRGGIYGFIGGFVLGFIGGVTAAVLHTPEKAPIYGMVGGYIAAIPASMLGLKQALSKHLASLAAIANGTSS</sequence>
<keyword evidence="1" id="KW-0472">Membrane</keyword>
<dbReference type="RefSeq" id="WP_131412707.1">
    <property type="nucleotide sequence ID" value="NZ_SJTG01000005.1"/>
</dbReference>
<evidence type="ECO:0000313" key="2">
    <source>
        <dbReference type="EMBL" id="TCI07364.1"/>
    </source>
</evidence>
<gene>
    <name evidence="2" type="ORF">EZM97_32790</name>
</gene>
<organism evidence="2 3">
    <name type="scientific">Dyella soli</name>
    <dbReference type="NCBI Taxonomy" id="522319"/>
    <lineage>
        <taxon>Bacteria</taxon>
        <taxon>Pseudomonadati</taxon>
        <taxon>Pseudomonadota</taxon>
        <taxon>Gammaproteobacteria</taxon>
        <taxon>Lysobacterales</taxon>
        <taxon>Rhodanobacteraceae</taxon>
        <taxon>Dyella</taxon>
    </lineage>
</organism>
<name>A0A4R0YGJ9_9GAMM</name>
<feature type="transmembrane region" description="Helical" evidence="1">
    <location>
        <begin position="21"/>
        <end position="41"/>
    </location>
</feature>
<keyword evidence="3" id="KW-1185">Reference proteome</keyword>
<dbReference type="Proteomes" id="UP000291822">
    <property type="component" value="Unassembled WGS sequence"/>
</dbReference>